<dbReference type="EMBL" id="GL433869">
    <property type="protein sequence ID" value="EFN51031.1"/>
    <property type="molecule type" value="Genomic_DNA"/>
</dbReference>
<dbReference type="PANTHER" id="PTHR13382">
    <property type="entry name" value="MITOCHONDRIAL ATP SYNTHASE COUPLING FACTOR B"/>
    <property type="match status" value="1"/>
</dbReference>
<dbReference type="InterPro" id="IPR050648">
    <property type="entry name" value="F-box_LRR-repeat"/>
</dbReference>
<dbReference type="SUPFAM" id="SSF52047">
    <property type="entry name" value="RNI-like"/>
    <property type="match status" value="1"/>
</dbReference>
<dbReference type="SMART" id="SM00367">
    <property type="entry name" value="LRR_CC"/>
    <property type="match status" value="7"/>
</dbReference>
<dbReference type="Gene3D" id="3.80.10.10">
    <property type="entry name" value="Ribonuclease Inhibitor"/>
    <property type="match status" value="3"/>
</dbReference>
<dbReference type="GeneID" id="17350479"/>
<dbReference type="AlphaFoldDB" id="E1ZT05"/>
<dbReference type="Proteomes" id="UP000008141">
    <property type="component" value="Unassembled WGS sequence"/>
</dbReference>
<keyword evidence="4" id="KW-0812">Transmembrane</keyword>
<keyword evidence="2" id="KW-0833">Ubl conjugation pathway</keyword>
<feature type="compositionally biased region" description="Gly residues" evidence="3">
    <location>
        <begin position="1"/>
        <end position="13"/>
    </location>
</feature>
<dbReference type="PANTHER" id="PTHR13382:SF68">
    <property type="entry name" value="AT02704P"/>
    <property type="match status" value="1"/>
</dbReference>
<keyword evidence="4" id="KW-1133">Transmembrane helix</keyword>
<name>E1ZT05_CHLVA</name>
<evidence type="ECO:0000256" key="2">
    <source>
        <dbReference type="ARBA" id="ARBA00022786"/>
    </source>
</evidence>
<feature type="region of interest" description="Disordered" evidence="3">
    <location>
        <begin position="1"/>
        <end position="32"/>
    </location>
</feature>
<dbReference type="Pfam" id="PF13516">
    <property type="entry name" value="LRR_6"/>
    <property type="match status" value="1"/>
</dbReference>
<keyword evidence="7" id="KW-1185">Reference proteome</keyword>
<accession>E1ZT05</accession>
<evidence type="ECO:0000256" key="4">
    <source>
        <dbReference type="SAM" id="Phobius"/>
    </source>
</evidence>
<dbReference type="RefSeq" id="XP_005843133.1">
    <property type="nucleotide sequence ID" value="XM_005843071.1"/>
</dbReference>
<reference evidence="6 7" key="1">
    <citation type="journal article" date="2010" name="Plant Cell">
        <title>The Chlorella variabilis NC64A genome reveals adaptation to photosymbiosis, coevolution with viruses, and cryptic sex.</title>
        <authorList>
            <person name="Blanc G."/>
            <person name="Duncan G."/>
            <person name="Agarkova I."/>
            <person name="Borodovsky M."/>
            <person name="Gurnon J."/>
            <person name="Kuo A."/>
            <person name="Lindquist E."/>
            <person name="Lucas S."/>
            <person name="Pangilinan J."/>
            <person name="Polle J."/>
            <person name="Salamov A."/>
            <person name="Terry A."/>
            <person name="Yamada T."/>
            <person name="Dunigan D.D."/>
            <person name="Grigoriev I.V."/>
            <person name="Claverie J.M."/>
            <person name="Van Etten J.L."/>
        </authorList>
    </citation>
    <scope>NUCLEOTIDE SEQUENCE [LARGE SCALE GENOMIC DNA]</scope>
    <source>
        <strain evidence="6 7">NC64A</strain>
    </source>
</reference>
<organism evidence="7">
    <name type="scientific">Chlorella variabilis</name>
    <name type="common">Green alga</name>
    <dbReference type="NCBI Taxonomy" id="554065"/>
    <lineage>
        <taxon>Eukaryota</taxon>
        <taxon>Viridiplantae</taxon>
        <taxon>Chlorophyta</taxon>
        <taxon>core chlorophytes</taxon>
        <taxon>Trebouxiophyceae</taxon>
        <taxon>Chlorellales</taxon>
        <taxon>Chlorellaceae</taxon>
        <taxon>Chlorella clade</taxon>
        <taxon>Chlorella</taxon>
    </lineage>
</organism>
<dbReference type="InterPro" id="IPR032675">
    <property type="entry name" value="LRR_dom_sf"/>
</dbReference>
<evidence type="ECO:0000313" key="7">
    <source>
        <dbReference type="Proteomes" id="UP000008141"/>
    </source>
</evidence>
<dbReference type="Pfam" id="PF25372">
    <property type="entry name" value="DUF7885"/>
    <property type="match status" value="1"/>
</dbReference>
<evidence type="ECO:0000313" key="6">
    <source>
        <dbReference type="EMBL" id="EFN51031.1"/>
    </source>
</evidence>
<dbReference type="PROSITE" id="PS51450">
    <property type="entry name" value="LRR"/>
    <property type="match status" value="1"/>
</dbReference>
<dbReference type="InterPro" id="IPR006553">
    <property type="entry name" value="Leu-rich_rpt_Cys-con_subtyp"/>
</dbReference>
<protein>
    <recommendedName>
        <fullName evidence="5">F-box/LRR-repeat protein 15-like leucin rich repeat domain-containing protein</fullName>
    </recommendedName>
</protein>
<dbReference type="eggNOG" id="KOG1947">
    <property type="taxonomic scope" value="Eukaryota"/>
</dbReference>
<dbReference type="InterPro" id="IPR057207">
    <property type="entry name" value="FBXL15_LRR"/>
</dbReference>
<feature type="transmembrane region" description="Helical" evidence="4">
    <location>
        <begin position="74"/>
        <end position="93"/>
    </location>
</feature>
<dbReference type="InterPro" id="IPR001611">
    <property type="entry name" value="Leu-rich_rpt"/>
</dbReference>
<evidence type="ECO:0000259" key="5">
    <source>
        <dbReference type="Pfam" id="PF25372"/>
    </source>
</evidence>
<dbReference type="GO" id="GO:0005930">
    <property type="term" value="C:axoneme"/>
    <property type="evidence" value="ECO:0007669"/>
    <property type="project" value="UniProtKB-SubCell"/>
</dbReference>
<sequence>MSGGFKGPAGASGGPAAAGAGESPPPPAGAAAPAQSLAQALASQCIASDRALSVMVVCVHLATLARGTLVRHEVLLLAVLVAAFVGTWAAAALARRRYLAVRTPLVVLLRLAQFAALPLIADVMRVMEPEGVMVSEAAAGGGGGAPGRRRPGRHRPAAAQLCRLLVCHQFVGSHPRNARVSAAAYEAAQHLTSMLCLGTWSHMAAAADASSDAQKCVATASLGLVLPTLIVWRAQLRAAGKFVSGQRDAGREAAAEEELRRSQYTRLCTPALQAADMLGWAATTGLAGLWAFVGAVLWHWHQTGVAAVPQRRLQPPGMSGASAGAVPPALLAAPLAPSPAFLAIEALPVPLQEEIFFLLGLHDTARAAARILETRLEINAAADLPLLSRQHNLLLLGGGSGIISGDGGGGLAPSDRSHRRLLGYLPAAVHYASQHCRALHRLHLELAPPQVPLAAAADAVARAVAGEPWQAAPQPLAALAAAATDVGCPPVDGYIIKLLAQSCPDLRSLRLVNVTNSAATNRLLRLNDSCLAILARSCPLLEELVLGHRGGEECVFNPASSFYLEDITDAGLRALAHGGSRLRRLGLLRCSRVGDEGLAAVAQMCRQLTSLLLHDCPGVSDRALMEVGEHCTQLRALDCTLGFRALFTIAANCPLLEASPRSDVSISEEGLEAPVVDDDCLIVLAQGCPRLRRLSLRHCSAVSDVGARAVASRCKLLQASWLGWRVLRRTGEQRGVVELVLEHTAVGDAGVAALARGLPCLRTLCLSNYISSLAHLAFLPGAYQRQPRGVTDAALLHVAQHCTALHHLAVTGSRRVTDAGLLHLAHRPAAVAAAAAVALLPGADGGCSEVAVPQLPVGFHRQLTSLTINHTAATDGAVCELLQRCGQLRCLSLRGLLYNADATVARVAASCRCAAPALRCAALHDAGLGEVARLRFLRSLHLSFCVRITDAGLLLLAAAGCAPGAHSGAGTDGGHRPCASLYRSSTGPLWSAGAGGAASRAAHRSASSGAAEDCAAWGAAGAPTGSESSAAAAGGALHDGTRYRSLLQEIELYHVTHRGIRTLVEACPGMTHINIGKCRLVRVESLRALLCGRGVRLSSCHYLDTA</sequence>
<comment type="subcellular location">
    <subcellularLocation>
        <location evidence="1">Cytoplasm</location>
        <location evidence="1">Cytoskeleton</location>
        <location evidence="1">Cilium axoneme</location>
    </subcellularLocation>
</comment>
<dbReference type="KEGG" id="cvr:CHLNCDRAFT_141508"/>
<dbReference type="InParanoid" id="E1ZT05"/>
<feature type="domain" description="F-box/LRR-repeat protein 15-like leucin rich repeat" evidence="5">
    <location>
        <begin position="566"/>
        <end position="637"/>
    </location>
</feature>
<gene>
    <name evidence="6" type="ORF">CHLNCDRAFT_141508</name>
</gene>
<proteinExistence type="predicted"/>
<evidence type="ECO:0000256" key="3">
    <source>
        <dbReference type="SAM" id="MobiDB-lite"/>
    </source>
</evidence>
<keyword evidence="4" id="KW-0472">Membrane</keyword>
<evidence type="ECO:0000256" key="1">
    <source>
        <dbReference type="ARBA" id="ARBA00004430"/>
    </source>
</evidence>
<dbReference type="OrthoDB" id="423607at2759"/>